<evidence type="ECO:0000256" key="7">
    <source>
        <dbReference type="ARBA" id="ARBA00047968"/>
    </source>
</evidence>
<feature type="domain" description="ACT" evidence="9">
    <location>
        <begin position="826"/>
        <end position="906"/>
    </location>
</feature>
<dbReference type="SUPFAM" id="SSF109604">
    <property type="entry name" value="HD-domain/PDEase-like"/>
    <property type="match status" value="1"/>
</dbReference>
<dbReference type="CDD" id="cd00077">
    <property type="entry name" value="HDc"/>
    <property type="match status" value="1"/>
</dbReference>
<evidence type="ECO:0000256" key="3">
    <source>
        <dbReference type="ARBA" id="ARBA00022737"/>
    </source>
</evidence>
<evidence type="ECO:0000259" key="10">
    <source>
        <dbReference type="PROSITE" id="PS51831"/>
    </source>
</evidence>
<dbReference type="EMBL" id="LICA01000205">
    <property type="protein sequence ID" value="KRO93838.1"/>
    <property type="molecule type" value="Genomic_DNA"/>
</dbReference>
<sequence length="906" mass="104515">MPLKFSDQGSSLQKALSNAPLFFDQKRFLLDLEAQQPISVFRNALNAAKAHFNNRFHEGEDVHTLVNETARFVDLILRLAWDRYEWDNDISLIAVGGYGRGELHPFSDIDLLILMRRNRGKRYQQSIEQFLTFLWDIKLVIGHSVRSLSQCVDEAKADITIATNLMETRLLCGNGKLLQTMLKKTGPNKIWASAKFYSGKVEEQRARHQKHDDTEYNLEPNIKEAPGGLRDIQLINWTAKRHFQVHRRSQLVIKGFLSEEEYRTLRRDEEFLWKVRYGLHLIAGRAEERLLFDYQRKLSAMFGYTDSDGRLGVEKFMQRYYQVVLSIRELTDVLLQYLDEAIYRKGKTKSVVEINDRFLIRDNYLDTVDPFVFVKYPSALLELFVILGENDSIIGIRASAIRQIILHRNLIDDEFRQSPINKGLFIRLLKVPFKLSDQLQRMNRYGILGKYLPEFGKIVGQTQHDLFHIYPVDVHTLQVVRNLRRFVRPEMTKLFPVASHIYKNLGKPELIIIAALYHDIAKGRGGDHSKLGAVDVIAFGQSHGLQPEEIDLLKWLVENHLLMSTVSQREDTSDPDVIYKFATQIGDLMHLEHLYLLTVADINATNPRLWTDWKGSLMHNLYFETKRALQNGLGSPEKRSTWAASAKKAVLDRLAEMDVDESTAREVWYDVGDELFLRERAADIATFTAAIIANKDPLEPLVLLRDVGVEIPIATQIFIYARDREKIFSVIAAILEQLQLTIQDARLQTNSRNEAFDVFYVLDEEGRPVGQNTEFCGRIVNALKKGIKNPKAVNTDVRRRTSRQLKQLTMKTTVSLKNDPETNTTVLEVITPDRPGLLAHLGRIFLRYELNLYNAKIATLGERVEDVFYLTDRNHLPLTDPDFNQLIQQTICDELDQRNRENTHDA</sequence>
<comment type="activity regulation">
    <text evidence="8">Uridylyltransferase (UTase) activity is inhibited by glutamine, while glutamine activates uridylyl-removing (UR) activity.</text>
</comment>
<keyword evidence="1 8" id="KW-0808">Transferase</keyword>
<dbReference type="EC" id="2.7.7.59" evidence="8"/>
<evidence type="ECO:0000256" key="5">
    <source>
        <dbReference type="ARBA" id="ARBA00022842"/>
    </source>
</evidence>
<dbReference type="SUPFAM" id="SSF81593">
    <property type="entry name" value="Nucleotidyltransferase substrate binding subunit/domain"/>
    <property type="match status" value="1"/>
</dbReference>
<dbReference type="HAMAP" id="MF_00277">
    <property type="entry name" value="PII_uridylyl_transf"/>
    <property type="match status" value="1"/>
</dbReference>
<dbReference type="Gene3D" id="1.20.120.330">
    <property type="entry name" value="Nucleotidyltransferases domain 2"/>
    <property type="match status" value="1"/>
</dbReference>
<dbReference type="GO" id="GO:0008081">
    <property type="term" value="F:phosphoric diester hydrolase activity"/>
    <property type="evidence" value="ECO:0007669"/>
    <property type="project" value="UniProtKB-UniRule"/>
</dbReference>
<reference evidence="11 12" key="1">
    <citation type="submission" date="2015-10" db="EMBL/GenBank/DDBJ databases">
        <title>Metagenome-Assembled Genomes uncover a global brackish microbiome.</title>
        <authorList>
            <person name="Hugerth L.W."/>
            <person name="Larsson J."/>
            <person name="Alneberg J."/>
            <person name="Lindh M.V."/>
            <person name="Legrand C."/>
            <person name="Pinhassi J."/>
            <person name="Andersson A.F."/>
        </authorList>
    </citation>
    <scope>NUCLEOTIDE SEQUENCE [LARGE SCALE GENOMIC DNA]</scope>
    <source>
        <strain evidence="11">BACL26 MAG-121220-bin70</strain>
    </source>
</reference>
<keyword evidence="2 8" id="KW-0548">Nucleotidyltransferase</keyword>
<dbReference type="GO" id="GO:0006808">
    <property type="term" value="P:regulation of nitrogen utilization"/>
    <property type="evidence" value="ECO:0007669"/>
    <property type="project" value="UniProtKB-UniRule"/>
</dbReference>
<dbReference type="EC" id="3.1.4.-" evidence="8"/>
<dbReference type="Pfam" id="PF01909">
    <property type="entry name" value="NTP_transf_2"/>
    <property type="match status" value="1"/>
</dbReference>
<comment type="similarity">
    <text evidence="8">Belongs to the GlnD family.</text>
</comment>
<dbReference type="PROSITE" id="PS51831">
    <property type="entry name" value="HD"/>
    <property type="match status" value="1"/>
</dbReference>
<accession>A0A0R2U3X6</accession>
<keyword evidence="6 8" id="KW-0511">Multifunctional enzyme</keyword>
<dbReference type="InterPro" id="IPR043519">
    <property type="entry name" value="NT_sf"/>
</dbReference>
<dbReference type="Gene3D" id="1.10.3210.10">
    <property type="entry name" value="Hypothetical protein af1432"/>
    <property type="match status" value="1"/>
</dbReference>
<dbReference type="PROSITE" id="PS51671">
    <property type="entry name" value="ACT"/>
    <property type="match status" value="2"/>
</dbReference>
<comment type="caution">
    <text evidence="8">Lacks conserved residue(s) required for the propagation of feature annotation.</text>
</comment>
<evidence type="ECO:0000259" key="9">
    <source>
        <dbReference type="PROSITE" id="PS51671"/>
    </source>
</evidence>
<evidence type="ECO:0000256" key="6">
    <source>
        <dbReference type="ARBA" id="ARBA00023268"/>
    </source>
</evidence>
<dbReference type="PANTHER" id="PTHR47320:SF1">
    <property type="entry name" value="BIFUNCTIONAL URIDYLYLTRANSFERASE_URIDYLYL-REMOVING ENZYME"/>
    <property type="match status" value="1"/>
</dbReference>
<dbReference type="InterPro" id="IPR002912">
    <property type="entry name" value="ACT_dom"/>
</dbReference>
<feature type="region of interest" description="Uridylyltransferase" evidence="8">
    <location>
        <begin position="1"/>
        <end position="353"/>
    </location>
</feature>
<name>A0A0R2U3X6_9GAMM</name>
<keyword evidence="3" id="KW-0677">Repeat</keyword>
<dbReference type="GO" id="GO:0008893">
    <property type="term" value="F:guanosine-3',5'-bis(diphosphate) 3'-diphosphatase activity"/>
    <property type="evidence" value="ECO:0007669"/>
    <property type="project" value="UniProtKB-EC"/>
</dbReference>
<proteinExistence type="inferred from homology"/>
<dbReference type="InterPro" id="IPR013546">
    <property type="entry name" value="PII_UdlTrfase/GS_AdlTrfase"/>
</dbReference>
<comment type="catalytic activity">
    <reaction evidence="8">
        <text>[protein-PII]-L-tyrosine + UTP = [protein-PII]-uridylyl-L-tyrosine + diphosphate</text>
        <dbReference type="Rhea" id="RHEA:13673"/>
        <dbReference type="Rhea" id="RHEA-COMP:12147"/>
        <dbReference type="Rhea" id="RHEA-COMP:12148"/>
        <dbReference type="ChEBI" id="CHEBI:33019"/>
        <dbReference type="ChEBI" id="CHEBI:46398"/>
        <dbReference type="ChEBI" id="CHEBI:46858"/>
        <dbReference type="ChEBI" id="CHEBI:90602"/>
        <dbReference type="EC" id="2.7.7.59"/>
    </reaction>
</comment>
<dbReference type="PANTHER" id="PTHR47320">
    <property type="entry name" value="BIFUNCTIONAL URIDYLYLTRANSFERASE/URIDYLYL-REMOVING ENZYME"/>
    <property type="match status" value="1"/>
</dbReference>
<comment type="cofactor">
    <cofactor evidence="8">
        <name>Mg(2+)</name>
        <dbReference type="ChEBI" id="CHEBI:18420"/>
    </cofactor>
</comment>
<comment type="catalytic activity">
    <reaction evidence="8">
        <text>[protein-PII]-uridylyl-L-tyrosine + H2O = [protein-PII]-L-tyrosine + UMP + H(+)</text>
        <dbReference type="Rhea" id="RHEA:48600"/>
        <dbReference type="Rhea" id="RHEA-COMP:12147"/>
        <dbReference type="Rhea" id="RHEA-COMP:12148"/>
        <dbReference type="ChEBI" id="CHEBI:15377"/>
        <dbReference type="ChEBI" id="CHEBI:15378"/>
        <dbReference type="ChEBI" id="CHEBI:46858"/>
        <dbReference type="ChEBI" id="CHEBI:57865"/>
        <dbReference type="ChEBI" id="CHEBI:90602"/>
    </reaction>
</comment>
<evidence type="ECO:0000256" key="2">
    <source>
        <dbReference type="ARBA" id="ARBA00022695"/>
    </source>
</evidence>
<dbReference type="AlphaFoldDB" id="A0A0R2U3X6"/>
<dbReference type="SUPFAM" id="SSF81301">
    <property type="entry name" value="Nucleotidyltransferase"/>
    <property type="match status" value="1"/>
</dbReference>
<evidence type="ECO:0000313" key="12">
    <source>
        <dbReference type="Proteomes" id="UP000051213"/>
    </source>
</evidence>
<dbReference type="InterPro" id="IPR010043">
    <property type="entry name" value="UTase/UR"/>
</dbReference>
<comment type="domain">
    <text evidence="8">Has four distinct domains: an N-terminal nucleotidyltransferase (NT) domain responsible for UTase activity, a central HD domain that encodes UR activity, and two C-terminal ACT domains that seem to have a role in glutamine sensing.</text>
</comment>
<dbReference type="SMART" id="SM00471">
    <property type="entry name" value="HDc"/>
    <property type="match status" value="1"/>
</dbReference>
<evidence type="ECO:0000313" key="11">
    <source>
        <dbReference type="EMBL" id="KRO93838.1"/>
    </source>
</evidence>
<keyword evidence="5 8" id="KW-0460">Magnesium</keyword>
<keyword evidence="4 8" id="KW-0378">Hydrolase</keyword>
<protein>
    <recommendedName>
        <fullName evidence="8">Bifunctional uridylyltransferase/uridylyl-removing enzyme</fullName>
        <shortName evidence="8">UTase/UR</shortName>
    </recommendedName>
    <alternativeName>
        <fullName evidence="8">Bifunctional [protein-PII] modification enzyme</fullName>
    </alternativeName>
    <alternativeName>
        <fullName evidence="8">Bifunctional nitrogen sensor protein</fullName>
    </alternativeName>
    <domain>
        <recommendedName>
            <fullName evidence="8">[Protein-PII] uridylyltransferase</fullName>
            <shortName evidence="8">PII uridylyltransferase</shortName>
            <shortName evidence="8">UTase</shortName>
            <ecNumber evidence="8">2.7.7.59</ecNumber>
        </recommendedName>
    </domain>
    <domain>
        <recommendedName>
            <fullName evidence="8">[Protein-PII]-UMP uridylyl-removing enzyme</fullName>
            <shortName evidence="8">UR</shortName>
            <ecNumber evidence="8">3.1.4.-</ecNumber>
        </recommendedName>
    </domain>
</protein>
<dbReference type="GO" id="GO:0008773">
    <property type="term" value="F:[protein-PII] uridylyltransferase activity"/>
    <property type="evidence" value="ECO:0007669"/>
    <property type="project" value="UniProtKB-UniRule"/>
</dbReference>
<evidence type="ECO:0000256" key="8">
    <source>
        <dbReference type="HAMAP-Rule" id="MF_00277"/>
    </source>
</evidence>
<dbReference type="InterPro" id="IPR045865">
    <property type="entry name" value="ACT-like_dom_sf"/>
</dbReference>
<comment type="function">
    <text evidence="8">Modifies, by uridylylation and deuridylylation, the PII regulatory proteins (GlnB and homologs), in response to the nitrogen status of the cell that GlnD senses through the glutamine level. Under low glutamine levels, catalyzes the conversion of the PII proteins and UTP to PII-UMP and PPi, while under higher glutamine levels, GlnD hydrolyzes PII-UMP to PII and UMP (deuridylylation). Thus, controls uridylylation state and activity of the PII proteins, and plays an important role in the regulation of nitrogen metabolism.</text>
</comment>
<feature type="domain" description="HD" evidence="10">
    <location>
        <begin position="472"/>
        <end position="588"/>
    </location>
</feature>
<dbReference type="Pfam" id="PF08335">
    <property type="entry name" value="GlnD_UR_UTase"/>
    <property type="match status" value="1"/>
</dbReference>
<dbReference type="Gene3D" id="3.30.460.10">
    <property type="entry name" value="Beta Polymerase, domain 2"/>
    <property type="match status" value="1"/>
</dbReference>
<feature type="domain" description="ACT" evidence="9">
    <location>
        <begin position="716"/>
        <end position="802"/>
    </location>
</feature>
<comment type="caution">
    <text evidence="11">The sequence shown here is derived from an EMBL/GenBank/DDBJ whole genome shotgun (WGS) entry which is preliminary data.</text>
</comment>
<dbReference type="InterPro" id="IPR006674">
    <property type="entry name" value="HD_domain"/>
</dbReference>
<dbReference type="NCBIfam" id="TIGR01693">
    <property type="entry name" value="UTase_glnD"/>
    <property type="match status" value="1"/>
</dbReference>
<dbReference type="Pfam" id="PF01966">
    <property type="entry name" value="HD"/>
    <property type="match status" value="1"/>
</dbReference>
<dbReference type="CDD" id="cd05401">
    <property type="entry name" value="NT_GlnE_GlnD_like"/>
    <property type="match status" value="1"/>
</dbReference>
<dbReference type="PIRSF" id="PIRSF006288">
    <property type="entry name" value="PII_uridyltransf"/>
    <property type="match status" value="1"/>
</dbReference>
<dbReference type="CDD" id="cd04899">
    <property type="entry name" value="ACT_ACR-UUR-like_2"/>
    <property type="match status" value="1"/>
</dbReference>
<organism evidence="11 12">
    <name type="scientific">SAR92 bacterium BACL26 MAG-121220-bin70</name>
    <dbReference type="NCBI Taxonomy" id="1655626"/>
    <lineage>
        <taxon>Bacteria</taxon>
        <taxon>Pseudomonadati</taxon>
        <taxon>Pseudomonadota</taxon>
        <taxon>Gammaproteobacteria</taxon>
        <taxon>Cellvibrionales</taxon>
        <taxon>Porticoccaceae</taxon>
        <taxon>SAR92 clade</taxon>
    </lineage>
</organism>
<evidence type="ECO:0000256" key="4">
    <source>
        <dbReference type="ARBA" id="ARBA00022801"/>
    </source>
</evidence>
<dbReference type="InterPro" id="IPR002934">
    <property type="entry name" value="Polymerase_NTP_transf_dom"/>
</dbReference>
<dbReference type="InterPro" id="IPR003607">
    <property type="entry name" value="HD/PDEase_dom"/>
</dbReference>
<dbReference type="SUPFAM" id="SSF55021">
    <property type="entry name" value="ACT-like"/>
    <property type="match status" value="1"/>
</dbReference>
<evidence type="ECO:0000256" key="1">
    <source>
        <dbReference type="ARBA" id="ARBA00022679"/>
    </source>
</evidence>
<dbReference type="Proteomes" id="UP000051213">
    <property type="component" value="Unassembled WGS sequence"/>
</dbReference>
<comment type="catalytic activity">
    <reaction evidence="7">
        <text>guanosine 3',5'-bis(diphosphate) + H2O = GDP + diphosphate + H(+)</text>
        <dbReference type="Rhea" id="RHEA:14253"/>
        <dbReference type="ChEBI" id="CHEBI:15377"/>
        <dbReference type="ChEBI" id="CHEBI:15378"/>
        <dbReference type="ChEBI" id="CHEBI:33019"/>
        <dbReference type="ChEBI" id="CHEBI:58189"/>
        <dbReference type="ChEBI" id="CHEBI:77828"/>
        <dbReference type="EC" id="3.1.7.2"/>
    </reaction>
</comment>
<gene>
    <name evidence="8 11" type="primary">glnD</name>
    <name evidence="11" type="ORF">ABS24_05390</name>
</gene>
<dbReference type="CDD" id="cd04900">
    <property type="entry name" value="ACT_UUR-like_1"/>
    <property type="match status" value="1"/>
</dbReference>